<evidence type="ECO:0000256" key="8">
    <source>
        <dbReference type="RuleBase" id="RU363041"/>
    </source>
</evidence>
<dbReference type="Proteomes" id="UP000322981">
    <property type="component" value="Unassembled WGS sequence"/>
</dbReference>
<feature type="transmembrane region" description="Helical" evidence="8">
    <location>
        <begin position="229"/>
        <end position="247"/>
    </location>
</feature>
<keyword evidence="4 8" id="KW-1003">Cell membrane</keyword>
<evidence type="ECO:0000256" key="2">
    <source>
        <dbReference type="ARBA" id="ARBA00009142"/>
    </source>
</evidence>
<name>A0A5M8FIS2_9GAMM</name>
<accession>A0A5M8FIS2</accession>
<dbReference type="PANTHER" id="PTHR30269:SF0">
    <property type="entry name" value="MEMBRANE TRANSPORTER PROTEIN YFCA-RELATED"/>
    <property type="match status" value="1"/>
</dbReference>
<protein>
    <recommendedName>
        <fullName evidence="8">Probable membrane transporter protein</fullName>
    </recommendedName>
</protein>
<feature type="transmembrane region" description="Helical" evidence="8">
    <location>
        <begin position="77"/>
        <end position="95"/>
    </location>
</feature>
<keyword evidence="10" id="KW-1185">Reference proteome</keyword>
<evidence type="ECO:0000313" key="10">
    <source>
        <dbReference type="Proteomes" id="UP000322981"/>
    </source>
</evidence>
<organism evidence="9 10">
    <name type="scientific">Thiohalocapsa marina</name>
    <dbReference type="NCBI Taxonomy" id="424902"/>
    <lineage>
        <taxon>Bacteria</taxon>
        <taxon>Pseudomonadati</taxon>
        <taxon>Pseudomonadota</taxon>
        <taxon>Gammaproteobacteria</taxon>
        <taxon>Chromatiales</taxon>
        <taxon>Chromatiaceae</taxon>
        <taxon>Thiohalocapsa</taxon>
    </lineage>
</organism>
<evidence type="ECO:0000256" key="7">
    <source>
        <dbReference type="ARBA" id="ARBA00023136"/>
    </source>
</evidence>
<dbReference type="RefSeq" id="WP_150093317.1">
    <property type="nucleotide sequence ID" value="NZ_VWXX01000015.1"/>
</dbReference>
<keyword evidence="3" id="KW-0813">Transport</keyword>
<comment type="similarity">
    <text evidence="2 8">Belongs to the 4-toluene sulfonate uptake permease (TSUP) (TC 2.A.102) family.</text>
</comment>
<evidence type="ECO:0000256" key="6">
    <source>
        <dbReference type="ARBA" id="ARBA00022989"/>
    </source>
</evidence>
<evidence type="ECO:0000256" key="3">
    <source>
        <dbReference type="ARBA" id="ARBA00022448"/>
    </source>
</evidence>
<evidence type="ECO:0000256" key="1">
    <source>
        <dbReference type="ARBA" id="ARBA00004651"/>
    </source>
</evidence>
<keyword evidence="5 8" id="KW-0812">Transmembrane</keyword>
<reference evidence="9 10" key="1">
    <citation type="submission" date="2019-09" db="EMBL/GenBank/DDBJ databases">
        <title>Whole-genome sequence of the purple sulfur bacterium Thiohalocapsa marina DSM 19078.</title>
        <authorList>
            <person name="Kyndt J.A."/>
            <person name="Meyer T.E."/>
        </authorList>
    </citation>
    <scope>NUCLEOTIDE SEQUENCE [LARGE SCALE GENOMIC DNA]</scope>
    <source>
        <strain evidence="9 10">DSM 19078</strain>
    </source>
</reference>
<evidence type="ECO:0000313" key="9">
    <source>
        <dbReference type="EMBL" id="KAA6184843.1"/>
    </source>
</evidence>
<dbReference type="InterPro" id="IPR052017">
    <property type="entry name" value="TSUP"/>
</dbReference>
<feature type="transmembrane region" description="Helical" evidence="8">
    <location>
        <begin position="153"/>
        <end position="171"/>
    </location>
</feature>
<comment type="subcellular location">
    <subcellularLocation>
        <location evidence="1 8">Cell membrane</location>
        <topology evidence="1 8">Multi-pass membrane protein</topology>
    </subcellularLocation>
</comment>
<feature type="transmembrane region" description="Helical" evidence="8">
    <location>
        <begin position="183"/>
        <end position="209"/>
    </location>
</feature>
<dbReference type="PANTHER" id="PTHR30269">
    <property type="entry name" value="TRANSMEMBRANE PROTEIN YFCA"/>
    <property type="match status" value="1"/>
</dbReference>
<dbReference type="InterPro" id="IPR002781">
    <property type="entry name" value="TM_pro_TauE-like"/>
</dbReference>
<feature type="transmembrane region" description="Helical" evidence="8">
    <location>
        <begin position="101"/>
        <end position="118"/>
    </location>
</feature>
<dbReference type="OrthoDB" id="8559109at2"/>
<comment type="caution">
    <text evidence="9">The sequence shown here is derived from an EMBL/GenBank/DDBJ whole genome shotgun (WGS) entry which is preliminary data.</text>
</comment>
<dbReference type="GO" id="GO:0005886">
    <property type="term" value="C:plasma membrane"/>
    <property type="evidence" value="ECO:0007669"/>
    <property type="project" value="UniProtKB-SubCell"/>
</dbReference>
<dbReference type="Pfam" id="PF01925">
    <property type="entry name" value="TauE"/>
    <property type="match status" value="1"/>
</dbReference>
<proteinExistence type="inferred from homology"/>
<gene>
    <name evidence="9" type="ORF">F2Q65_11060</name>
</gene>
<evidence type="ECO:0000256" key="4">
    <source>
        <dbReference type="ARBA" id="ARBA00022475"/>
    </source>
</evidence>
<dbReference type="EMBL" id="VWXX01000015">
    <property type="protein sequence ID" value="KAA6184843.1"/>
    <property type="molecule type" value="Genomic_DNA"/>
</dbReference>
<sequence length="248" mass="25394">MDPAALALLLFAIALLAGLVDAIAGGGGLITLPALLWAGLGPVEALATNKAQGFFGTLASTAHFLRAGSIELRRSITAVICTFLGAAAGAIAVQFVASDLLAGLIPLLLIGFGLYFLLSPRVSDLDSHRRIGDTAFALTVGTVVGFYDGFFGPGTGTFFAMGYIALLGHGLRRATAHAKLLNLTSNSAAILLFSAGGQVVWSLGLPMVAGQLVGGWIGAHLVNRHGARLVRPILVAVSLAVSVKLLLN</sequence>
<keyword evidence="7 8" id="KW-0472">Membrane</keyword>
<keyword evidence="6 8" id="KW-1133">Transmembrane helix</keyword>
<evidence type="ECO:0000256" key="5">
    <source>
        <dbReference type="ARBA" id="ARBA00022692"/>
    </source>
</evidence>
<dbReference type="AlphaFoldDB" id="A0A5M8FIS2"/>